<evidence type="ECO:0000313" key="1">
    <source>
        <dbReference type="EMBL" id="USD21538.1"/>
    </source>
</evidence>
<reference evidence="1" key="1">
    <citation type="submission" date="2022-02" db="EMBL/GenBank/DDBJ databases">
        <title>Coral-associated bacteria.</title>
        <authorList>
            <person name="Tang K."/>
            <person name="Wang X."/>
        </authorList>
    </citation>
    <scope>NUCLEOTIDE SEQUENCE</scope>
    <source>
        <strain evidence="1">SCSIO 43006</strain>
    </source>
</reference>
<evidence type="ECO:0008006" key="3">
    <source>
        <dbReference type="Google" id="ProtNLM"/>
    </source>
</evidence>
<gene>
    <name evidence="1" type="ORF">MJO52_21175</name>
</gene>
<dbReference type="SUPFAM" id="SSF51445">
    <property type="entry name" value="(Trans)glycosidases"/>
    <property type="match status" value="1"/>
</dbReference>
<sequence>MVFNKLYQASFRKISIFLTFFLLFLGVNSHSQFYDAPTPAEYLSNTKPFYIPGNIFVTGITPEKNRVPSHLKEFGFYHSGWDEDDIPEVARFSTFVDIWYFDKDLMAIARKHGLKIWVALAPIFFKDFGKSKQEDYLDRWEKARQELLPFKDIIYAFDPLDEPFQRSLLPDKDLKNYLEEIGELIRRDFPKAKLAITFTHNTVSQARFQLIVPENYNLFGVDHYVGVNFQDEIVEKLMHKTQHMDAKYYLIPRGFKTTNRDYGILSEAQLISRARQAYNFAISNSKVEVMFPFHWKGFAENSKEYIGAESMPNLLQQYERIGRAISRNR</sequence>
<dbReference type="RefSeq" id="WP_252083947.1">
    <property type="nucleotide sequence ID" value="NZ_CP092418.1"/>
</dbReference>
<dbReference type="InterPro" id="IPR017853">
    <property type="entry name" value="GH"/>
</dbReference>
<dbReference type="EMBL" id="CP092418">
    <property type="protein sequence ID" value="USD21538.1"/>
    <property type="molecule type" value="Genomic_DNA"/>
</dbReference>
<dbReference type="Proteomes" id="UP001055658">
    <property type="component" value="Chromosome"/>
</dbReference>
<evidence type="ECO:0000313" key="2">
    <source>
        <dbReference type="Proteomes" id="UP001055658"/>
    </source>
</evidence>
<accession>A0ABY4VB84</accession>
<organism evidence="1 2">
    <name type="scientific">Microbulbifer variabilis</name>
    <dbReference type="NCBI Taxonomy" id="266805"/>
    <lineage>
        <taxon>Bacteria</taxon>
        <taxon>Pseudomonadati</taxon>
        <taxon>Pseudomonadota</taxon>
        <taxon>Gammaproteobacteria</taxon>
        <taxon>Cellvibrionales</taxon>
        <taxon>Microbulbiferaceae</taxon>
        <taxon>Microbulbifer</taxon>
    </lineage>
</organism>
<proteinExistence type="predicted"/>
<keyword evidence="2" id="KW-1185">Reference proteome</keyword>
<protein>
    <recommendedName>
        <fullName evidence="3">Glycoside hydrolase family 5 domain-containing protein</fullName>
    </recommendedName>
</protein>
<name>A0ABY4VB84_9GAMM</name>